<dbReference type="Proteomes" id="UP000494165">
    <property type="component" value="Unassembled WGS sequence"/>
</dbReference>
<comment type="caution">
    <text evidence="8">The sequence shown here is derived from an EMBL/GenBank/DDBJ whole genome shotgun (WGS) entry which is preliminary data.</text>
</comment>
<dbReference type="InterPro" id="IPR011990">
    <property type="entry name" value="TPR-like_helical_dom_sf"/>
</dbReference>
<organism evidence="8 9">
    <name type="scientific">Cloeon dipterum</name>
    <dbReference type="NCBI Taxonomy" id="197152"/>
    <lineage>
        <taxon>Eukaryota</taxon>
        <taxon>Metazoa</taxon>
        <taxon>Ecdysozoa</taxon>
        <taxon>Arthropoda</taxon>
        <taxon>Hexapoda</taxon>
        <taxon>Insecta</taxon>
        <taxon>Pterygota</taxon>
        <taxon>Palaeoptera</taxon>
        <taxon>Ephemeroptera</taxon>
        <taxon>Pisciforma</taxon>
        <taxon>Baetidae</taxon>
        <taxon>Cloeon</taxon>
    </lineage>
</organism>
<dbReference type="Gene3D" id="1.25.40.10">
    <property type="entry name" value="Tetratricopeptide repeat domain"/>
    <property type="match status" value="1"/>
</dbReference>
<evidence type="ECO:0000256" key="5">
    <source>
        <dbReference type="SAM" id="SignalP"/>
    </source>
</evidence>
<evidence type="ECO:0000259" key="6">
    <source>
        <dbReference type="PROSITE" id="PS50089"/>
    </source>
</evidence>
<dbReference type="InterPro" id="IPR001841">
    <property type="entry name" value="Znf_RING"/>
</dbReference>
<dbReference type="Gene3D" id="2.30.130.40">
    <property type="entry name" value="LON domain-like"/>
    <property type="match status" value="1"/>
</dbReference>
<feature type="domain" description="Lon N-terminal" evidence="7">
    <location>
        <begin position="480"/>
        <end position="688"/>
    </location>
</feature>
<feature type="signal peptide" evidence="5">
    <location>
        <begin position="1"/>
        <end position="26"/>
    </location>
</feature>
<evidence type="ECO:0000256" key="3">
    <source>
        <dbReference type="ARBA" id="ARBA00022833"/>
    </source>
</evidence>
<dbReference type="SMART" id="SM00184">
    <property type="entry name" value="RING"/>
    <property type="match status" value="2"/>
</dbReference>
<protein>
    <recommendedName>
        <fullName evidence="10">LON peptidase N-terminal domain and RING finger protein 3</fullName>
    </recommendedName>
</protein>
<dbReference type="InterPro" id="IPR013083">
    <property type="entry name" value="Znf_RING/FYVE/PHD"/>
</dbReference>
<dbReference type="InterPro" id="IPR017907">
    <property type="entry name" value="Znf_RING_CS"/>
</dbReference>
<evidence type="ECO:0000256" key="4">
    <source>
        <dbReference type="PROSITE-ProRule" id="PRU00175"/>
    </source>
</evidence>
<dbReference type="SMART" id="SM00464">
    <property type="entry name" value="LON"/>
    <property type="match status" value="1"/>
</dbReference>
<dbReference type="GO" id="GO:0061630">
    <property type="term" value="F:ubiquitin protein ligase activity"/>
    <property type="evidence" value="ECO:0007669"/>
    <property type="project" value="TreeGrafter"/>
</dbReference>
<keyword evidence="3" id="KW-0862">Zinc</keyword>
<dbReference type="InterPro" id="IPR018957">
    <property type="entry name" value="Znf_C3HC4_RING-type"/>
</dbReference>
<dbReference type="InterPro" id="IPR003111">
    <property type="entry name" value="Lon_prtase_N"/>
</dbReference>
<accession>A0A8S1DNY6</accession>
<keyword evidence="5" id="KW-0732">Signal</keyword>
<keyword evidence="1" id="KW-0479">Metal-binding</keyword>
<dbReference type="SUPFAM" id="SSF57850">
    <property type="entry name" value="RING/U-box"/>
    <property type="match status" value="2"/>
</dbReference>
<gene>
    <name evidence="8" type="ORF">CLODIP_2_CD09748</name>
</gene>
<feature type="chain" id="PRO_5035901304" description="LON peptidase N-terminal domain and RING finger protein 3" evidence="5">
    <location>
        <begin position="27"/>
        <end position="693"/>
    </location>
</feature>
<dbReference type="Gene3D" id="3.30.40.10">
    <property type="entry name" value="Zinc/RING finger domain, C3HC4 (zinc finger)"/>
    <property type="match status" value="2"/>
</dbReference>
<sequence length="693" mass="78375">MNVLKVLLVQLLRLLVWLWCRKRTKQQSGTMNLIGVAHDAFNSRDYGLATELYKKCVSELDGVADAAATRLDLQFGYADSMANSGRLRDAVAVYARIYKRGCVPDRLRHLATALIGALHADGPPPAPFDPLACVACGSVPRQPVSWNCGHCVCLKCDQKHSRDAHCPRCGKSKGRSRREVNVLINTLVQKFWPKHLEAAALRDEGNSLFKGGCLKEALEKYNASDKLVKDYPLTLANRSHVLLSLNRAQVALADAETVIKIWPHWPKGYFRKSLALSSLGRHDDSLIALACCIALERNPHPLRHDMCLALHHVLLPTLRAKSANFWIKRRKRASSDCEDSGDEDLHQHQQRARARQITVQGLMDRMLKAAEQLQKNTKSDKRSIDFLSKETTSPAEVVDFECVLCSRTLWRPVTTHCGHTYCWTCLDRCIDYNHPCPLCMSPLTEGVAGSERSVLDFVEKALSLLLPEEHRQRQQQEQEQSAEPQRRIPVFVCTTGFPGTPCPLFIYEPRYRLMIRRAIQNESRQFGMAAYLETEGRYADFGTLLEIRDALSFNTGCSIVTCVGISRFKVLSRGEKDGYNLAQVELLKDEPIPDERLEVVTALHNEVRTRAHTWLSFLSEKCRSEIEQTFGCMPEIEDDWFALPDGPQWTWWLMAILPLGSKLKVGILGTTSLEKRLRAINKTLEHLTSRNII</sequence>
<dbReference type="PROSITE" id="PS50089">
    <property type="entry name" value="ZF_RING_2"/>
    <property type="match status" value="2"/>
</dbReference>
<name>A0A8S1DNY6_9INSE</name>
<dbReference type="EMBL" id="CADEPI010000284">
    <property type="protein sequence ID" value="CAB3382806.1"/>
    <property type="molecule type" value="Genomic_DNA"/>
</dbReference>
<dbReference type="Pfam" id="PF00097">
    <property type="entry name" value="zf-C3HC4"/>
    <property type="match status" value="1"/>
</dbReference>
<evidence type="ECO:0000313" key="8">
    <source>
        <dbReference type="EMBL" id="CAB3382806.1"/>
    </source>
</evidence>
<keyword evidence="9" id="KW-1185">Reference proteome</keyword>
<proteinExistence type="predicted"/>
<dbReference type="Pfam" id="PF02190">
    <property type="entry name" value="LON_substr_bdg"/>
    <property type="match status" value="1"/>
</dbReference>
<dbReference type="SUPFAM" id="SSF88697">
    <property type="entry name" value="PUA domain-like"/>
    <property type="match status" value="1"/>
</dbReference>
<dbReference type="OrthoDB" id="264917at2759"/>
<evidence type="ECO:0000313" key="9">
    <source>
        <dbReference type="Proteomes" id="UP000494165"/>
    </source>
</evidence>
<dbReference type="InterPro" id="IPR015947">
    <property type="entry name" value="PUA-like_sf"/>
</dbReference>
<evidence type="ECO:0008006" key="10">
    <source>
        <dbReference type="Google" id="ProtNLM"/>
    </source>
</evidence>
<reference evidence="8 9" key="1">
    <citation type="submission" date="2020-04" db="EMBL/GenBank/DDBJ databases">
        <authorList>
            <person name="Alioto T."/>
            <person name="Alioto T."/>
            <person name="Gomez Garrido J."/>
        </authorList>
    </citation>
    <scope>NUCLEOTIDE SEQUENCE [LARGE SCALE GENOMIC DNA]</scope>
</reference>
<evidence type="ECO:0000259" key="7">
    <source>
        <dbReference type="PROSITE" id="PS51787"/>
    </source>
</evidence>
<dbReference type="PROSITE" id="PS51787">
    <property type="entry name" value="LON_N"/>
    <property type="match status" value="1"/>
</dbReference>
<keyword evidence="2 4" id="KW-0863">Zinc-finger</keyword>
<dbReference type="PANTHER" id="PTHR23327">
    <property type="entry name" value="RING FINGER PROTEIN 127"/>
    <property type="match status" value="1"/>
</dbReference>
<feature type="domain" description="RING-type" evidence="6">
    <location>
        <begin position="133"/>
        <end position="169"/>
    </location>
</feature>
<dbReference type="InterPro" id="IPR046336">
    <property type="entry name" value="Lon_prtase_N_sf"/>
</dbReference>
<feature type="domain" description="RING-type" evidence="6">
    <location>
        <begin position="402"/>
        <end position="439"/>
    </location>
</feature>
<evidence type="ECO:0000256" key="1">
    <source>
        <dbReference type="ARBA" id="ARBA00022723"/>
    </source>
</evidence>
<dbReference type="AlphaFoldDB" id="A0A8S1DNY6"/>
<dbReference type="GO" id="GO:0005737">
    <property type="term" value="C:cytoplasm"/>
    <property type="evidence" value="ECO:0007669"/>
    <property type="project" value="UniProtKB-ARBA"/>
</dbReference>
<evidence type="ECO:0000256" key="2">
    <source>
        <dbReference type="ARBA" id="ARBA00022771"/>
    </source>
</evidence>
<dbReference type="GO" id="GO:0008270">
    <property type="term" value="F:zinc ion binding"/>
    <property type="evidence" value="ECO:0007669"/>
    <property type="project" value="UniProtKB-KW"/>
</dbReference>
<dbReference type="PANTHER" id="PTHR23327:SF42">
    <property type="entry name" value="LON PEPTIDASE N-TERMINAL DOMAIN AND RING FINGER PROTEIN C14F5.10C"/>
    <property type="match status" value="1"/>
</dbReference>
<dbReference type="PROSITE" id="PS00518">
    <property type="entry name" value="ZF_RING_1"/>
    <property type="match status" value="1"/>
</dbReference>
<dbReference type="CDD" id="cd16514">
    <property type="entry name" value="RING-HC_LONFs_rpt2"/>
    <property type="match status" value="1"/>
</dbReference>
<dbReference type="SUPFAM" id="SSF48452">
    <property type="entry name" value="TPR-like"/>
    <property type="match status" value="1"/>
</dbReference>